<evidence type="ECO:0000256" key="3">
    <source>
        <dbReference type="SAM" id="Phobius"/>
    </source>
</evidence>
<proteinExistence type="inferred from homology"/>
<protein>
    <submittedName>
        <fullName evidence="7">Uncharacterized protein</fullName>
    </submittedName>
</protein>
<feature type="transmembrane region" description="Helical" evidence="3">
    <location>
        <begin position="12"/>
        <end position="30"/>
    </location>
</feature>
<dbReference type="PANTHER" id="PTHR20959">
    <property type="entry name" value="TRANSPORT AND GOLGI ORGANIZATION PROTEIN 6 FAMILY MEMBER"/>
    <property type="match status" value="1"/>
</dbReference>
<comment type="similarity">
    <text evidence="1">Belongs to the Tango6 family.</text>
</comment>
<evidence type="ECO:0000313" key="6">
    <source>
        <dbReference type="Proteomes" id="UP000887565"/>
    </source>
</evidence>
<dbReference type="InterPro" id="IPR016024">
    <property type="entry name" value="ARM-type_fold"/>
</dbReference>
<feature type="region of interest" description="Disordered" evidence="2">
    <location>
        <begin position="100"/>
        <end position="121"/>
    </location>
</feature>
<keyword evidence="3" id="KW-0812">Transmembrane</keyword>
<dbReference type="Pfam" id="PF10304">
    <property type="entry name" value="RTP1_C2"/>
    <property type="match status" value="1"/>
</dbReference>
<dbReference type="GO" id="GO:0009306">
    <property type="term" value="P:protein secretion"/>
    <property type="evidence" value="ECO:0007669"/>
    <property type="project" value="TreeGrafter"/>
</dbReference>
<keyword evidence="6" id="KW-1185">Reference proteome</keyword>
<dbReference type="SUPFAM" id="SSF48371">
    <property type="entry name" value="ARM repeat"/>
    <property type="match status" value="1"/>
</dbReference>
<feature type="domain" description="RNA polymerase II assembly factor Rtp1 C-terminal" evidence="4">
    <location>
        <begin position="1493"/>
        <end position="1523"/>
    </location>
</feature>
<dbReference type="Proteomes" id="UP000887565">
    <property type="component" value="Unplaced"/>
</dbReference>
<evidence type="ECO:0000256" key="2">
    <source>
        <dbReference type="SAM" id="MobiDB-lite"/>
    </source>
</evidence>
<dbReference type="Gene3D" id="1.25.10.10">
    <property type="entry name" value="Leucine-rich Repeat Variant"/>
    <property type="match status" value="1"/>
</dbReference>
<dbReference type="PANTHER" id="PTHR20959:SF1">
    <property type="entry name" value="TRANSPORT AND GOLGI ORGANIZATION PROTEIN 6 HOMOLOG"/>
    <property type="match status" value="1"/>
</dbReference>
<evidence type="ECO:0000259" key="5">
    <source>
        <dbReference type="Pfam" id="PF10363"/>
    </source>
</evidence>
<organism evidence="6 7">
    <name type="scientific">Romanomermis culicivorax</name>
    <name type="common">Nematode worm</name>
    <dbReference type="NCBI Taxonomy" id="13658"/>
    <lineage>
        <taxon>Eukaryota</taxon>
        <taxon>Metazoa</taxon>
        <taxon>Ecdysozoa</taxon>
        <taxon>Nematoda</taxon>
        <taxon>Enoplea</taxon>
        <taxon>Dorylaimia</taxon>
        <taxon>Mermithida</taxon>
        <taxon>Mermithoidea</taxon>
        <taxon>Mermithidae</taxon>
        <taxon>Romanomermis</taxon>
    </lineage>
</organism>
<accession>A0A915KE53</accession>
<dbReference type="InterPro" id="IPR039600">
    <property type="entry name" value="TANGO6/Rtp1"/>
</dbReference>
<evidence type="ECO:0000259" key="4">
    <source>
        <dbReference type="Pfam" id="PF10304"/>
    </source>
</evidence>
<name>A0A915KE53_ROMCU</name>
<evidence type="ECO:0000256" key="1">
    <source>
        <dbReference type="ARBA" id="ARBA00005724"/>
    </source>
</evidence>
<dbReference type="InterPro" id="IPR019451">
    <property type="entry name" value="Rtp1_C1"/>
</dbReference>
<feature type="domain" description="RNA polymerase II assembly factor Rtp1 C-terminal" evidence="5">
    <location>
        <begin position="1282"/>
        <end position="1394"/>
    </location>
</feature>
<dbReference type="WBParaSite" id="nRc.2.0.1.t36219-RA">
    <property type="protein sequence ID" value="nRc.2.0.1.t36219-RA"/>
    <property type="gene ID" value="nRc.2.0.1.g36219"/>
</dbReference>
<dbReference type="InterPro" id="IPR019414">
    <property type="entry name" value="Rtp1_C2"/>
</dbReference>
<keyword evidence="3" id="KW-0472">Membrane</keyword>
<reference evidence="7" key="1">
    <citation type="submission" date="2022-11" db="UniProtKB">
        <authorList>
            <consortium name="WormBaseParasite"/>
        </authorList>
    </citation>
    <scope>IDENTIFICATION</scope>
</reference>
<dbReference type="Pfam" id="PF10363">
    <property type="entry name" value="RTP1_C1"/>
    <property type="match status" value="1"/>
</dbReference>
<sequence length="1545" mass="176593">MEDSLLKVAEVIIGVFAASALLLTAVWSLVCVRCIKSKQNHRASVRALNQPECRFINDIDGYQVECIDKPFPSPNDDRFKQAGGVFFKMFSKRHYRNRSLQRALPDPPRSPAPAAHASNITRESSSSELYATVDKKSSSFSGAGIVENTQNIHMSGLIHKLVKDRVENKKTSKSVVTRRHSSSSFSSLNATSADQNHLYSRIKGNDYDLYAGIMPKYELKYHPSEDFKLEQTVFSRSFLNVWSSFTVLANDISDVDGNYNETLYNIESLSDADPFYAKLSEMNRISDVPKQSRAATNHLSDLYDPASHFGITENVFKNANHFNANDVINQINNEDPYSSIRSDENYSPLDIVDGRRAKIAEKLQHQKKLLPNTSNGREISTSYFRTPFEQNLSRVSPQVTAKTSINRPRLQRTLSDSGTDYSFGRKDVATESLYSRPLPRHFRPTKPQKRCGDIITEQPNDDDALMIYHSCSRNVEGPEPNYRYLTVRESLDVLMARLAQQRAPEVTNSDPNSLHYYSTISEHNYETVPHVIACNLRAKSQAPQNSTSRKPETDPTYIDASVAYDYNLNNEQNLPSCSYMNRARPSKQASSRVVDNHVTRISIDDCGVTKNGRNYFSSTYCSASENVFSPNKTDHSSVNFFSGRMHDSDSFTTSTRAFCMECACDLSNMSSLCFDLIDQLTTVPALKYPPQTTSVKVCKKIFVDKLMKALDFLTALTLRPFLGESLFFFNRKESTIIINEYLARTVSPHETELSILFADCMNDLLDWPLMSGKIMSRYQTFIVARCVDVLSHNKDTILTTKYKNLCKIFVENAYQPFLMRDLIDLIKFNWNRPFCSHILSHLLLYRDDGLISLLLCCIDVKVSFENYEFGSCFVDLVCKPPRTVVVEGDYYDMICKSVNKSYRYFLFDLKQQENVASKVRNFFVLVCRKLYNLSERNFDRIILKENYEPLARCLYGMKNCLPDADRLTKSILSLDYLFAKTKLNYEDEVLGEYLTLFMQIYEDVQNSASFVKSHLKQLISICLESCPKDRIVGSIIDFLACDRKLHYKVADDGGISVENETCDKSHVENWLIDQAYFDKRLDFLSISIQNLKEPCRIQGWSKVMFIAMKRFANYGEELAKMEKETEVDENLLKNETFVRFLAVQSFLDILMFGECYPYLSCELKVEMLDFCISLLEMCDKFRSKIWITVKGSLMQSGLLIASCILPQIKKEEVNANSIRRVSEILQNLKNSDDENVKQLVGLTLSMLQLDLSDDSPQSPLKTMNKITTSTVENSAAQSKSEYEEALLDLNCSEIPVLSHGIIMMTRLILKKDPVALENLATLTEKFFEIICHDDTYVFMPALNAISVIGEIETDRILALLLGKYDEMRFSLNETENLLKIGEVATKISRHLGDLGPLYGPKILNLFLKVLKLSKGDETIRASVLSNLSEICKVMSFKLSDVLHELFYMISNIFECSDDQPLVKRACIHFLRNILCVDEKAEIMLQILQVEIKNIYRMLKKVYNEDDDHINRLHAQLCLEILNEKMKEPLLKVPELSHKITFRMPK</sequence>
<dbReference type="InterPro" id="IPR011989">
    <property type="entry name" value="ARM-like"/>
</dbReference>
<evidence type="ECO:0000313" key="7">
    <source>
        <dbReference type="WBParaSite" id="nRc.2.0.1.t36219-RA"/>
    </source>
</evidence>
<keyword evidence="3" id="KW-1133">Transmembrane helix</keyword>